<keyword evidence="9" id="KW-0067">ATP-binding</keyword>
<dbReference type="Gene3D" id="3.30.565.10">
    <property type="entry name" value="Histidine kinase-like ATPase, C-terminal domain"/>
    <property type="match status" value="1"/>
</dbReference>
<dbReference type="PANTHER" id="PTHR24421:SF10">
    <property type="entry name" value="NITRATE_NITRITE SENSOR PROTEIN NARQ"/>
    <property type="match status" value="1"/>
</dbReference>
<proteinExistence type="predicted"/>
<dbReference type="CDD" id="cd06225">
    <property type="entry name" value="HAMP"/>
    <property type="match status" value="1"/>
</dbReference>
<keyword evidence="7" id="KW-0547">Nucleotide-binding</keyword>
<accession>A0A1X7HU15</accession>
<dbReference type="GO" id="GO:0005524">
    <property type="term" value="F:ATP binding"/>
    <property type="evidence" value="ECO:0007669"/>
    <property type="project" value="UniProtKB-KW"/>
</dbReference>
<dbReference type="AlphaFoldDB" id="A0A1X7HU15"/>
<dbReference type="Proteomes" id="UP000192940">
    <property type="component" value="Chromosome I"/>
</dbReference>
<dbReference type="Gene3D" id="1.20.5.1930">
    <property type="match status" value="1"/>
</dbReference>
<comment type="catalytic activity">
    <reaction evidence="1">
        <text>ATP + protein L-histidine = ADP + protein N-phospho-L-histidine.</text>
        <dbReference type="EC" id="2.7.13.3"/>
    </reaction>
</comment>
<evidence type="ECO:0000256" key="1">
    <source>
        <dbReference type="ARBA" id="ARBA00000085"/>
    </source>
</evidence>
<comment type="subcellular location">
    <subcellularLocation>
        <location evidence="2">Cell membrane</location>
        <topology evidence="2">Multi-pass membrane protein</topology>
    </subcellularLocation>
</comment>
<dbReference type="InterPro" id="IPR005467">
    <property type="entry name" value="His_kinase_dom"/>
</dbReference>
<evidence type="ECO:0000256" key="10">
    <source>
        <dbReference type="ARBA" id="ARBA00023012"/>
    </source>
</evidence>
<dbReference type="InterPro" id="IPR003594">
    <property type="entry name" value="HATPase_dom"/>
</dbReference>
<evidence type="ECO:0000256" key="9">
    <source>
        <dbReference type="ARBA" id="ARBA00022840"/>
    </source>
</evidence>
<dbReference type="SUPFAM" id="SSF55874">
    <property type="entry name" value="ATPase domain of HSP90 chaperone/DNA topoisomerase II/histidine kinase"/>
    <property type="match status" value="1"/>
</dbReference>
<evidence type="ECO:0000256" key="13">
    <source>
        <dbReference type="SAM" id="Phobius"/>
    </source>
</evidence>
<dbReference type="PROSITE" id="PS50109">
    <property type="entry name" value="HIS_KIN"/>
    <property type="match status" value="1"/>
</dbReference>
<feature type="coiled-coil region" evidence="12">
    <location>
        <begin position="233"/>
        <end position="307"/>
    </location>
</feature>
<evidence type="ECO:0000313" key="16">
    <source>
        <dbReference type="EMBL" id="SMF92052.1"/>
    </source>
</evidence>
<dbReference type="InterPro" id="IPR011712">
    <property type="entry name" value="Sig_transdc_His_kin_sub3_dim/P"/>
</dbReference>
<gene>
    <name evidence="16" type="ORF">SAMN05661091_5665</name>
</gene>
<dbReference type="Pfam" id="PF02518">
    <property type="entry name" value="HATPase_c"/>
    <property type="match status" value="1"/>
</dbReference>
<evidence type="ECO:0000256" key="2">
    <source>
        <dbReference type="ARBA" id="ARBA00004651"/>
    </source>
</evidence>
<keyword evidence="13" id="KW-1133">Transmembrane helix</keyword>
<keyword evidence="17" id="KW-1185">Reference proteome</keyword>
<evidence type="ECO:0000259" key="15">
    <source>
        <dbReference type="PROSITE" id="PS50885"/>
    </source>
</evidence>
<feature type="transmembrane region" description="Helical" evidence="13">
    <location>
        <begin position="168"/>
        <end position="187"/>
    </location>
</feature>
<feature type="domain" description="HAMP" evidence="15">
    <location>
        <begin position="189"/>
        <end position="241"/>
    </location>
</feature>
<dbReference type="PROSITE" id="PS50885">
    <property type="entry name" value="HAMP"/>
    <property type="match status" value="1"/>
</dbReference>
<dbReference type="PIRSF" id="PIRSF037433">
    <property type="entry name" value="STHK_STH3221_prd"/>
    <property type="match status" value="1"/>
</dbReference>
<evidence type="ECO:0000256" key="4">
    <source>
        <dbReference type="ARBA" id="ARBA00022475"/>
    </source>
</evidence>
<keyword evidence="4" id="KW-1003">Cell membrane</keyword>
<dbReference type="GO" id="GO:0046983">
    <property type="term" value="F:protein dimerization activity"/>
    <property type="evidence" value="ECO:0007669"/>
    <property type="project" value="InterPro"/>
</dbReference>
<dbReference type="Pfam" id="PF07730">
    <property type="entry name" value="HisKA_3"/>
    <property type="match status" value="1"/>
</dbReference>
<dbReference type="EMBL" id="LT840184">
    <property type="protein sequence ID" value="SMF92052.1"/>
    <property type="molecule type" value="Genomic_DNA"/>
</dbReference>
<dbReference type="SMART" id="SM00387">
    <property type="entry name" value="HATPase_c"/>
    <property type="match status" value="1"/>
</dbReference>
<dbReference type="InterPro" id="IPR050482">
    <property type="entry name" value="Sensor_HK_TwoCompSys"/>
</dbReference>
<dbReference type="CDD" id="cd16917">
    <property type="entry name" value="HATPase_UhpB-NarQ-NarX-like"/>
    <property type="match status" value="1"/>
</dbReference>
<evidence type="ECO:0000313" key="17">
    <source>
        <dbReference type="Proteomes" id="UP000192940"/>
    </source>
</evidence>
<dbReference type="STRING" id="1313296.SAMN05661091_5665"/>
<evidence type="ECO:0000256" key="11">
    <source>
        <dbReference type="ARBA" id="ARBA00023136"/>
    </source>
</evidence>
<evidence type="ECO:0000259" key="14">
    <source>
        <dbReference type="PROSITE" id="PS50109"/>
    </source>
</evidence>
<dbReference type="EC" id="2.7.13.3" evidence="3"/>
<evidence type="ECO:0000256" key="5">
    <source>
        <dbReference type="ARBA" id="ARBA00022553"/>
    </source>
</evidence>
<dbReference type="InterPro" id="IPR017204">
    <property type="entry name" value="Sig_transdc_His_kin_STH3221"/>
</dbReference>
<keyword evidence="13" id="KW-0812">Transmembrane</keyword>
<dbReference type="GO" id="GO:0000155">
    <property type="term" value="F:phosphorelay sensor kinase activity"/>
    <property type="evidence" value="ECO:0007669"/>
    <property type="project" value="InterPro"/>
</dbReference>
<sequence length="487" mass="54468">MKLLKKMNINQKIFGVIIASLIFLASALGWIIWDSLHTIMTDELKKRGISVAHSIASLSSDYILMDEQYSIHQLISQAQLTNDDVRYILIINSSHDVVGDTFEGYLPKGIIQAHTPESGHTLQVATLMSDEGTIYDVLMPIEEGDVGFVRVGMTDTKAQTYINIKMKALFYVTLFICVVTAIITYYMTRFITRPINNLVAVATGISAGNLTMRASITNSDEVGRLGSAFNEMADKLINSNAEVELLLRELQAKEHLRDKLILKLLSAQEDEKKRISRELHDETSQALASLMVTMRILSNEAKDAEQQELLNTSRDTAASILREIRDLAVELRPPILDDMGLVPAIKKFVKKYEEKYHIEVELFTPDEEDIGIEGHIAVAMYRILQEGMTNVAKHSAATQISINMEILKQSVTLIIRDNGCGIQRDDFELARQHNRIGIYGMKERAELLGGSFFIYPISTGGTEIVVSIPLILNKGCNDGTNHNYIDC</sequence>
<keyword evidence="10" id="KW-0902">Two-component regulatory system</keyword>
<evidence type="ECO:0000256" key="7">
    <source>
        <dbReference type="ARBA" id="ARBA00022741"/>
    </source>
</evidence>
<organism evidence="16 17">
    <name type="scientific">Paenibacillus uliginis N3/975</name>
    <dbReference type="NCBI Taxonomy" id="1313296"/>
    <lineage>
        <taxon>Bacteria</taxon>
        <taxon>Bacillati</taxon>
        <taxon>Bacillota</taxon>
        <taxon>Bacilli</taxon>
        <taxon>Bacillales</taxon>
        <taxon>Paenibacillaceae</taxon>
        <taxon>Paenibacillus</taxon>
    </lineage>
</organism>
<dbReference type="InterPro" id="IPR036890">
    <property type="entry name" value="HATPase_C_sf"/>
</dbReference>
<evidence type="ECO:0000256" key="6">
    <source>
        <dbReference type="ARBA" id="ARBA00022679"/>
    </source>
</evidence>
<feature type="domain" description="Histidine kinase" evidence="14">
    <location>
        <begin position="278"/>
        <end position="472"/>
    </location>
</feature>
<protein>
    <recommendedName>
        <fullName evidence="3">histidine kinase</fullName>
        <ecNumber evidence="3">2.7.13.3</ecNumber>
    </recommendedName>
</protein>
<dbReference type="PANTHER" id="PTHR24421">
    <property type="entry name" value="NITRATE/NITRITE SENSOR PROTEIN NARX-RELATED"/>
    <property type="match status" value="1"/>
</dbReference>
<keyword evidence="11 13" id="KW-0472">Membrane</keyword>
<evidence type="ECO:0000256" key="12">
    <source>
        <dbReference type="SAM" id="Coils"/>
    </source>
</evidence>
<dbReference type="SMART" id="SM00304">
    <property type="entry name" value="HAMP"/>
    <property type="match status" value="1"/>
</dbReference>
<reference evidence="16 17" key="1">
    <citation type="submission" date="2017-04" db="EMBL/GenBank/DDBJ databases">
        <authorList>
            <person name="Afonso C.L."/>
            <person name="Miller P.J."/>
            <person name="Scott M.A."/>
            <person name="Spackman E."/>
            <person name="Goraichik I."/>
            <person name="Dimitrov K.M."/>
            <person name="Suarez D.L."/>
            <person name="Swayne D.E."/>
        </authorList>
    </citation>
    <scope>NUCLEOTIDE SEQUENCE [LARGE SCALE GENOMIC DNA]</scope>
    <source>
        <strain evidence="16 17">N3/975</strain>
    </source>
</reference>
<keyword evidence="6" id="KW-0808">Transferase</keyword>
<name>A0A1X7HU15_9BACL</name>
<dbReference type="SUPFAM" id="SSF158472">
    <property type="entry name" value="HAMP domain-like"/>
    <property type="match status" value="1"/>
</dbReference>
<dbReference type="Pfam" id="PF00672">
    <property type="entry name" value="HAMP"/>
    <property type="match status" value="1"/>
</dbReference>
<keyword evidence="8 16" id="KW-0418">Kinase</keyword>
<dbReference type="GO" id="GO:0005886">
    <property type="term" value="C:plasma membrane"/>
    <property type="evidence" value="ECO:0007669"/>
    <property type="project" value="UniProtKB-SubCell"/>
</dbReference>
<keyword evidence="12" id="KW-0175">Coiled coil</keyword>
<keyword evidence="5" id="KW-0597">Phosphoprotein</keyword>
<dbReference type="InterPro" id="IPR003660">
    <property type="entry name" value="HAMP_dom"/>
</dbReference>
<evidence type="ECO:0000256" key="3">
    <source>
        <dbReference type="ARBA" id="ARBA00012438"/>
    </source>
</evidence>
<dbReference type="Gene3D" id="6.10.340.10">
    <property type="match status" value="1"/>
</dbReference>
<evidence type="ECO:0000256" key="8">
    <source>
        <dbReference type="ARBA" id="ARBA00022777"/>
    </source>
</evidence>